<reference evidence="3" key="1">
    <citation type="submission" date="2016-10" db="EMBL/GenBank/DDBJ databases">
        <authorList>
            <person name="Varghese N."/>
            <person name="Submissions S."/>
        </authorList>
    </citation>
    <scope>NUCLEOTIDE SEQUENCE [LARGE SCALE GENOMIC DNA]</scope>
    <source>
        <strain evidence="3">CGMCC 1.11022</strain>
    </source>
</reference>
<proteinExistence type="predicted"/>
<dbReference type="GO" id="GO:0006355">
    <property type="term" value="P:regulation of DNA-templated transcription"/>
    <property type="evidence" value="ECO:0007669"/>
    <property type="project" value="InterPro"/>
</dbReference>
<name>A0A1G9E8K1_9HYPH</name>
<dbReference type="Pfam" id="PF13467">
    <property type="entry name" value="RHH_4"/>
    <property type="match status" value="1"/>
</dbReference>
<dbReference type="AlphaFoldDB" id="A0A1G9E8K1"/>
<dbReference type="Proteomes" id="UP000198894">
    <property type="component" value="Unassembled WGS sequence"/>
</dbReference>
<feature type="domain" description="Ribbon-helix-helix" evidence="1">
    <location>
        <begin position="2"/>
        <end position="52"/>
    </location>
</feature>
<keyword evidence="3" id="KW-1185">Reference proteome</keyword>
<evidence type="ECO:0000313" key="3">
    <source>
        <dbReference type="Proteomes" id="UP000198894"/>
    </source>
</evidence>
<dbReference type="RefSeq" id="WP_091598231.1">
    <property type="nucleotide sequence ID" value="NZ_FNEE01000019.1"/>
</dbReference>
<gene>
    <name evidence="2" type="ORF">SAMN05428953_11994</name>
</gene>
<dbReference type="InterPro" id="IPR027373">
    <property type="entry name" value="RHH_dom"/>
</dbReference>
<evidence type="ECO:0000313" key="2">
    <source>
        <dbReference type="EMBL" id="SDK72437.1"/>
    </source>
</evidence>
<sequence>MTIERVQTGVRLEKRLVTELKALAEYRDMSLGDLIEGIVRHAFEGQTPFSAATLETIGQLKRIYGLELSAADSHRLAETSGEGDHEPS</sequence>
<protein>
    <recommendedName>
        <fullName evidence="1">Ribbon-helix-helix domain-containing protein</fullName>
    </recommendedName>
</protein>
<dbReference type="InterPro" id="IPR010985">
    <property type="entry name" value="Ribbon_hlx_hlx"/>
</dbReference>
<dbReference type="SUPFAM" id="SSF47598">
    <property type="entry name" value="Ribbon-helix-helix"/>
    <property type="match status" value="1"/>
</dbReference>
<organism evidence="2 3">
    <name type="scientific">Mesorhizobium muleiense</name>
    <dbReference type="NCBI Taxonomy" id="1004279"/>
    <lineage>
        <taxon>Bacteria</taxon>
        <taxon>Pseudomonadati</taxon>
        <taxon>Pseudomonadota</taxon>
        <taxon>Alphaproteobacteria</taxon>
        <taxon>Hyphomicrobiales</taxon>
        <taxon>Phyllobacteriaceae</taxon>
        <taxon>Mesorhizobium</taxon>
    </lineage>
</organism>
<accession>A0A1G9E8K1</accession>
<dbReference type="EMBL" id="FNEE01000019">
    <property type="protein sequence ID" value="SDK72437.1"/>
    <property type="molecule type" value="Genomic_DNA"/>
</dbReference>
<evidence type="ECO:0000259" key="1">
    <source>
        <dbReference type="Pfam" id="PF13467"/>
    </source>
</evidence>